<dbReference type="InterPro" id="IPR016197">
    <property type="entry name" value="Chromo-like_dom_sf"/>
</dbReference>
<evidence type="ECO:0000259" key="3">
    <source>
        <dbReference type="PROSITE" id="PS50013"/>
    </source>
</evidence>
<protein>
    <recommendedName>
        <fullName evidence="3">Chromo domain-containing protein</fullName>
    </recommendedName>
</protein>
<dbReference type="InterPro" id="IPR000953">
    <property type="entry name" value="Chromo/chromo_shadow_dom"/>
</dbReference>
<dbReference type="SUPFAM" id="SSF54160">
    <property type="entry name" value="Chromo domain-like"/>
    <property type="match status" value="1"/>
</dbReference>
<dbReference type="Proteomes" id="UP001057375">
    <property type="component" value="Unassembled WGS sequence"/>
</dbReference>
<sequence>KSVNGGDAMKVHVSRMRKFVSSSSKEEELASAMNDDREYRVEKVICHRGKGKRHIKFRVKWEGFPMEDNTWETFNDVKETSAFWDYVKSHKSLWYLIPEGERAELEESQGEK</sequence>
<dbReference type="PROSITE" id="PS50013">
    <property type="entry name" value="CHROMO_2"/>
    <property type="match status" value="1"/>
</dbReference>
<reference evidence="4" key="1">
    <citation type="submission" date="2022-03" db="EMBL/GenBank/DDBJ databases">
        <title>Draft genome sequence of Aduncisulcus paluster, a free-living microaerophilic Fornicata.</title>
        <authorList>
            <person name="Yuyama I."/>
            <person name="Kume K."/>
            <person name="Tamura T."/>
            <person name="Inagaki Y."/>
            <person name="Hashimoto T."/>
        </authorList>
    </citation>
    <scope>NUCLEOTIDE SEQUENCE</scope>
    <source>
        <strain evidence="4">NY0171</strain>
    </source>
</reference>
<feature type="non-terminal residue" evidence="4">
    <location>
        <position position="1"/>
    </location>
</feature>
<name>A0ABQ5KJP9_9EUKA</name>
<comment type="subcellular location">
    <subcellularLocation>
        <location evidence="1">Nucleus</location>
    </subcellularLocation>
</comment>
<dbReference type="Pfam" id="PF00385">
    <property type="entry name" value="Chromo"/>
    <property type="match status" value="1"/>
</dbReference>
<dbReference type="InterPro" id="IPR023780">
    <property type="entry name" value="Chromo_domain"/>
</dbReference>
<evidence type="ECO:0000313" key="5">
    <source>
        <dbReference type="Proteomes" id="UP001057375"/>
    </source>
</evidence>
<evidence type="ECO:0000313" key="4">
    <source>
        <dbReference type="EMBL" id="GKT31678.1"/>
    </source>
</evidence>
<gene>
    <name evidence="4" type="ORF">ADUPG1_002086</name>
</gene>
<keyword evidence="5" id="KW-1185">Reference proteome</keyword>
<evidence type="ECO:0000256" key="2">
    <source>
        <dbReference type="ARBA" id="ARBA00023242"/>
    </source>
</evidence>
<proteinExistence type="predicted"/>
<dbReference type="SMART" id="SM00298">
    <property type="entry name" value="CHROMO"/>
    <property type="match status" value="1"/>
</dbReference>
<dbReference type="Gene3D" id="2.40.50.40">
    <property type="match status" value="1"/>
</dbReference>
<dbReference type="EMBL" id="BQXS01002221">
    <property type="protein sequence ID" value="GKT31678.1"/>
    <property type="molecule type" value="Genomic_DNA"/>
</dbReference>
<dbReference type="PROSITE" id="PS00598">
    <property type="entry name" value="CHROMO_1"/>
    <property type="match status" value="1"/>
</dbReference>
<comment type="caution">
    <text evidence="4">The sequence shown here is derived from an EMBL/GenBank/DDBJ whole genome shotgun (WGS) entry which is preliminary data.</text>
</comment>
<organism evidence="4 5">
    <name type="scientific">Aduncisulcus paluster</name>
    <dbReference type="NCBI Taxonomy" id="2918883"/>
    <lineage>
        <taxon>Eukaryota</taxon>
        <taxon>Metamonada</taxon>
        <taxon>Carpediemonas-like organisms</taxon>
        <taxon>Aduncisulcus</taxon>
    </lineage>
</organism>
<evidence type="ECO:0000256" key="1">
    <source>
        <dbReference type="ARBA" id="ARBA00004123"/>
    </source>
</evidence>
<accession>A0ABQ5KJP9</accession>
<dbReference type="InterPro" id="IPR023779">
    <property type="entry name" value="Chromodomain_CS"/>
</dbReference>
<keyword evidence="2" id="KW-0539">Nucleus</keyword>
<feature type="domain" description="Chromo" evidence="3">
    <location>
        <begin position="39"/>
        <end position="92"/>
    </location>
</feature>